<keyword evidence="5" id="KW-1185">Reference proteome</keyword>
<reference evidence="4 5" key="1">
    <citation type="journal article" date="2019" name="Nat. Ecol. Evol.">
        <title>Megaphylogeny resolves global patterns of mushroom evolution.</title>
        <authorList>
            <person name="Varga T."/>
            <person name="Krizsan K."/>
            <person name="Foldi C."/>
            <person name="Dima B."/>
            <person name="Sanchez-Garcia M."/>
            <person name="Sanchez-Ramirez S."/>
            <person name="Szollosi G.J."/>
            <person name="Szarkandi J.G."/>
            <person name="Papp V."/>
            <person name="Albert L."/>
            <person name="Andreopoulos W."/>
            <person name="Angelini C."/>
            <person name="Antonin V."/>
            <person name="Barry K.W."/>
            <person name="Bougher N.L."/>
            <person name="Buchanan P."/>
            <person name="Buyck B."/>
            <person name="Bense V."/>
            <person name="Catcheside P."/>
            <person name="Chovatia M."/>
            <person name="Cooper J."/>
            <person name="Damon W."/>
            <person name="Desjardin D."/>
            <person name="Finy P."/>
            <person name="Geml J."/>
            <person name="Haridas S."/>
            <person name="Hughes K."/>
            <person name="Justo A."/>
            <person name="Karasinski D."/>
            <person name="Kautmanova I."/>
            <person name="Kiss B."/>
            <person name="Kocsube S."/>
            <person name="Kotiranta H."/>
            <person name="LaButti K.M."/>
            <person name="Lechner B.E."/>
            <person name="Liimatainen K."/>
            <person name="Lipzen A."/>
            <person name="Lukacs Z."/>
            <person name="Mihaltcheva S."/>
            <person name="Morgado L.N."/>
            <person name="Niskanen T."/>
            <person name="Noordeloos M.E."/>
            <person name="Ohm R.A."/>
            <person name="Ortiz-Santana B."/>
            <person name="Ovrebo C."/>
            <person name="Racz N."/>
            <person name="Riley R."/>
            <person name="Savchenko A."/>
            <person name="Shiryaev A."/>
            <person name="Soop K."/>
            <person name="Spirin V."/>
            <person name="Szebenyi C."/>
            <person name="Tomsovsky M."/>
            <person name="Tulloss R.E."/>
            <person name="Uehling J."/>
            <person name="Grigoriev I.V."/>
            <person name="Vagvolgyi C."/>
            <person name="Papp T."/>
            <person name="Martin F.M."/>
            <person name="Miettinen O."/>
            <person name="Hibbett D.S."/>
            <person name="Nagy L.G."/>
        </authorList>
    </citation>
    <scope>NUCLEOTIDE SEQUENCE [LARGE SCALE GENOMIC DNA]</scope>
    <source>
        <strain evidence="4 5">FP101781</strain>
    </source>
</reference>
<evidence type="ECO:0000313" key="4">
    <source>
        <dbReference type="EMBL" id="TEB33101.1"/>
    </source>
</evidence>
<accession>A0A4Y7TGG1</accession>
<dbReference type="PANTHER" id="PTHR43662">
    <property type="match status" value="1"/>
</dbReference>
<feature type="compositionally biased region" description="Pro residues" evidence="1">
    <location>
        <begin position="409"/>
        <end position="419"/>
    </location>
</feature>
<evidence type="ECO:0000259" key="3">
    <source>
        <dbReference type="Pfam" id="PF09362"/>
    </source>
</evidence>
<feature type="region of interest" description="Disordered" evidence="1">
    <location>
        <begin position="405"/>
        <end position="426"/>
    </location>
</feature>
<evidence type="ECO:0000313" key="5">
    <source>
        <dbReference type="Proteomes" id="UP000298030"/>
    </source>
</evidence>
<protein>
    <recommendedName>
        <fullName evidence="3">DUF1996 domain-containing protein</fullName>
    </recommendedName>
</protein>
<feature type="signal peptide" evidence="2">
    <location>
        <begin position="1"/>
        <end position="16"/>
    </location>
</feature>
<evidence type="ECO:0000256" key="2">
    <source>
        <dbReference type="SAM" id="SignalP"/>
    </source>
</evidence>
<dbReference type="PANTHER" id="PTHR43662:SF3">
    <property type="entry name" value="DOMAIN PROTEIN, PUTATIVE (AFU_ORTHOLOGUE AFUA_6G11970)-RELATED"/>
    <property type="match status" value="1"/>
</dbReference>
<dbReference type="EMBL" id="QPFP01000013">
    <property type="protein sequence ID" value="TEB33101.1"/>
    <property type="molecule type" value="Genomic_DNA"/>
</dbReference>
<dbReference type="STRING" id="71717.A0A4Y7TGG1"/>
<keyword evidence="2" id="KW-0732">Signal</keyword>
<sequence length="426" mass="45860">MFLFAILSLAVSLASAQLRFPCSQLVTERFDPLVTPGEVSPHLHQIVGGQALISGLETGGSSTLSRFNLTMDPTNDLPALSSCTTCRFVEDKSNYWTAVMYFKNRNGSFIRVPQMANHNTGPGIQDGGMTVYYFQPNPPTKDLNIVAFRKGFRMRVGSPMRRTNDIDPNLTEAKQVTASLDLGPDDTFEFPHRPCSGGIRSNIYFPQCWDGVNLDSPDHESHVAHPVGGLFGTDCPSTHPVRVPLLFMEIVWDTRPFNDPALWPEDGSQPLVFSMGDPTGYGQHADYVFGWEGDSLQRAMDVCFGGEGIATNCPALTVQDTDTMNACKQAAKVPEITEGRYIENLPGCNPLQSGPASATVIENCDAPSTTTAAPAPVGPSSLVIPPWTVCNPGTVHQVGVPSCDSIPKTTPPAAVPTPRPAVITPA</sequence>
<feature type="domain" description="DUF1996" evidence="3">
    <location>
        <begin position="31"/>
        <end position="291"/>
    </location>
</feature>
<name>A0A4Y7TGG1_COPMI</name>
<organism evidence="4 5">
    <name type="scientific">Coprinellus micaceus</name>
    <name type="common">Glistening ink-cap mushroom</name>
    <name type="synonym">Coprinus micaceus</name>
    <dbReference type="NCBI Taxonomy" id="71717"/>
    <lineage>
        <taxon>Eukaryota</taxon>
        <taxon>Fungi</taxon>
        <taxon>Dikarya</taxon>
        <taxon>Basidiomycota</taxon>
        <taxon>Agaricomycotina</taxon>
        <taxon>Agaricomycetes</taxon>
        <taxon>Agaricomycetidae</taxon>
        <taxon>Agaricales</taxon>
        <taxon>Agaricineae</taxon>
        <taxon>Psathyrellaceae</taxon>
        <taxon>Coprinellus</taxon>
    </lineage>
</organism>
<proteinExistence type="predicted"/>
<feature type="chain" id="PRO_5021229117" description="DUF1996 domain-containing protein" evidence="2">
    <location>
        <begin position="17"/>
        <end position="426"/>
    </location>
</feature>
<comment type="caution">
    <text evidence="4">The sequence shown here is derived from an EMBL/GenBank/DDBJ whole genome shotgun (WGS) entry which is preliminary data.</text>
</comment>
<dbReference type="AlphaFoldDB" id="A0A4Y7TGG1"/>
<evidence type="ECO:0000256" key="1">
    <source>
        <dbReference type="SAM" id="MobiDB-lite"/>
    </source>
</evidence>
<dbReference type="InterPro" id="IPR018535">
    <property type="entry name" value="DUF1996"/>
</dbReference>
<dbReference type="Pfam" id="PF09362">
    <property type="entry name" value="DUF1996"/>
    <property type="match status" value="1"/>
</dbReference>
<dbReference type="OrthoDB" id="74764at2759"/>
<dbReference type="Proteomes" id="UP000298030">
    <property type="component" value="Unassembled WGS sequence"/>
</dbReference>
<gene>
    <name evidence="4" type="ORF">FA13DRAFT_1790155</name>
</gene>